<dbReference type="Gene3D" id="3.40.50.1460">
    <property type="match status" value="1"/>
</dbReference>
<dbReference type="PIRSF" id="PIRSF500139">
    <property type="entry name" value="AE"/>
    <property type="match status" value="1"/>
</dbReference>
<dbReference type="GO" id="GO:0005773">
    <property type="term" value="C:vacuole"/>
    <property type="evidence" value="ECO:0007669"/>
    <property type="project" value="GOC"/>
</dbReference>
<evidence type="ECO:0000256" key="2">
    <source>
        <dbReference type="ARBA" id="ARBA00009941"/>
    </source>
</evidence>
<evidence type="ECO:0000256" key="1">
    <source>
        <dbReference type="ARBA" id="ARBA00000810"/>
    </source>
</evidence>
<dbReference type="PANTHER" id="PTHR12000:SF42">
    <property type="entry name" value="LEGUMAIN"/>
    <property type="match status" value="1"/>
</dbReference>
<reference evidence="11" key="1">
    <citation type="submission" date="2012-09" db="EMBL/GenBank/DDBJ databases">
        <authorList>
            <person name="Martin A.A."/>
        </authorList>
    </citation>
    <scope>NUCLEOTIDE SEQUENCE</scope>
</reference>
<dbReference type="PIRSF" id="PIRSF019663">
    <property type="entry name" value="Legumain"/>
    <property type="match status" value="1"/>
</dbReference>
<comment type="similarity">
    <text evidence="2">Belongs to the peptidase C13 family.</text>
</comment>
<dbReference type="STRING" id="6313.A0A158P6G0"/>
<feature type="signal peptide" evidence="9">
    <location>
        <begin position="1"/>
        <end position="18"/>
    </location>
</feature>
<feature type="domain" description="Legumain prodomain" evidence="10">
    <location>
        <begin position="345"/>
        <end position="438"/>
    </location>
</feature>
<sequence>MAVLLWTFFFTLLCLGGAVEVQNAQSSANQKADIHVLLVAGSNGWWNYRHQADIAHAYHLMRNNGIPESNIIVMMYDDIANDPDNPYPGKLFNKPHGPDVYHGVKIDYKGDSVNPKNFLSVLQGKSNGVSGGNGRVLNSTANDRVFVYFADHGSDGLICFPNDILSKHDLNKALQEMHEKKQYGQLVFYLEACESGSMFEGTLDKKMNIYAVTAANAVESSWGTYCYNDMNLPCLGDLFSVNWIEDSETHNINVETLMKQFDDVKKLTNLSHVMHYGNLKIATEPVRWFEGEVQTTVVPTTTTYDNVEGQYPKVSWPARDIELMHLQKLQETTNNALVSTALKQRITKIHKDRQKIEVVFKSLVANLLPNAEDRKQVMDGRNPVKDLKCHNDVVKAFDSICIDVNKFDYALKYIYMLNNLCVKVGDAEKIISSMHTTCSTIGDQYL</sequence>
<dbReference type="FunFam" id="3.40.50.1460:FF:000006">
    <property type="entry name" value="Legumain"/>
    <property type="match status" value="1"/>
</dbReference>
<dbReference type="Gene3D" id="1.10.132.130">
    <property type="match status" value="1"/>
</dbReference>
<dbReference type="InterPro" id="IPR043577">
    <property type="entry name" value="AE"/>
</dbReference>
<feature type="chain" id="PRO_5007630061" description="legumain" evidence="9">
    <location>
        <begin position="19"/>
        <end position="446"/>
    </location>
</feature>
<proteinExistence type="inferred from homology"/>
<feature type="active site" description="Nucleophile" evidence="8">
    <location>
        <position position="193"/>
    </location>
</feature>
<dbReference type="Pfam" id="PF01650">
    <property type="entry name" value="Peptidase_C13"/>
    <property type="match status" value="1"/>
</dbReference>
<evidence type="ECO:0000256" key="4">
    <source>
        <dbReference type="ARBA" id="ARBA00022670"/>
    </source>
</evidence>
<keyword evidence="11" id="KW-1185">Reference proteome</keyword>
<organism evidence="11 12">
    <name type="scientific">Angiostrongylus cantonensis</name>
    <name type="common">Rat lungworm</name>
    <dbReference type="NCBI Taxonomy" id="6313"/>
    <lineage>
        <taxon>Eukaryota</taxon>
        <taxon>Metazoa</taxon>
        <taxon>Ecdysozoa</taxon>
        <taxon>Nematoda</taxon>
        <taxon>Chromadorea</taxon>
        <taxon>Rhabditida</taxon>
        <taxon>Rhabditina</taxon>
        <taxon>Rhabditomorpha</taxon>
        <taxon>Strongyloidea</taxon>
        <taxon>Metastrongylidae</taxon>
        <taxon>Angiostrongylus</taxon>
    </lineage>
</organism>
<dbReference type="GO" id="GO:0051603">
    <property type="term" value="P:proteolysis involved in protein catabolic process"/>
    <property type="evidence" value="ECO:0007669"/>
    <property type="project" value="InterPro"/>
</dbReference>
<keyword evidence="4" id="KW-0645">Protease</keyword>
<dbReference type="InterPro" id="IPR001096">
    <property type="entry name" value="Peptidase_C13"/>
</dbReference>
<keyword evidence="5 9" id="KW-0732">Signal</keyword>
<evidence type="ECO:0000259" key="10">
    <source>
        <dbReference type="Pfam" id="PF20985"/>
    </source>
</evidence>
<dbReference type="GO" id="GO:0004197">
    <property type="term" value="F:cysteine-type endopeptidase activity"/>
    <property type="evidence" value="ECO:0007669"/>
    <property type="project" value="UniProtKB-EC"/>
</dbReference>
<dbReference type="Pfam" id="PF20985">
    <property type="entry name" value="Legum_prodom"/>
    <property type="match status" value="1"/>
</dbReference>
<dbReference type="EC" id="3.4.22.34" evidence="3"/>
<dbReference type="WBParaSite" id="ACAC_0000099201-mRNA-1">
    <property type="protein sequence ID" value="ACAC_0000099201-mRNA-1"/>
    <property type="gene ID" value="ACAC_0000099201"/>
</dbReference>
<evidence type="ECO:0000313" key="12">
    <source>
        <dbReference type="WBParaSite" id="ACAC_0000099201-mRNA-1"/>
    </source>
</evidence>
<dbReference type="Proteomes" id="UP000035642">
    <property type="component" value="Unassembled WGS sequence"/>
</dbReference>
<accession>A0A158P6G0</accession>
<reference evidence="12" key="2">
    <citation type="submission" date="2016-04" db="UniProtKB">
        <authorList>
            <consortium name="WormBaseParasite"/>
        </authorList>
    </citation>
    <scope>IDENTIFICATION</scope>
</reference>
<evidence type="ECO:0000256" key="9">
    <source>
        <dbReference type="SAM" id="SignalP"/>
    </source>
</evidence>
<evidence type="ECO:0000256" key="7">
    <source>
        <dbReference type="ARBA" id="ARBA00022807"/>
    </source>
</evidence>
<keyword evidence="7" id="KW-0788">Thiol protease</keyword>
<evidence type="ECO:0000256" key="3">
    <source>
        <dbReference type="ARBA" id="ARBA00012628"/>
    </source>
</evidence>
<dbReference type="InterPro" id="IPR046427">
    <property type="entry name" value="Legumain_prodom_sf"/>
</dbReference>
<dbReference type="InterPro" id="IPR048501">
    <property type="entry name" value="Legum_prodom"/>
</dbReference>
<evidence type="ECO:0000256" key="8">
    <source>
        <dbReference type="PIRSR" id="PIRSR019663-1"/>
    </source>
</evidence>
<comment type="catalytic activity">
    <reaction evidence="1">
        <text>Hydrolysis of proteins and small molecule substrates at -Asn-|-Xaa- bonds.</text>
        <dbReference type="EC" id="3.4.22.34"/>
    </reaction>
</comment>
<protein>
    <recommendedName>
        <fullName evidence="3">legumain</fullName>
        <ecNumber evidence="3">3.4.22.34</ecNumber>
    </recommendedName>
</protein>
<evidence type="ECO:0000256" key="6">
    <source>
        <dbReference type="ARBA" id="ARBA00022801"/>
    </source>
</evidence>
<dbReference type="GO" id="GO:0006624">
    <property type="term" value="P:vacuolar protein processing"/>
    <property type="evidence" value="ECO:0007669"/>
    <property type="project" value="TreeGrafter"/>
</dbReference>
<evidence type="ECO:0000256" key="5">
    <source>
        <dbReference type="ARBA" id="ARBA00022729"/>
    </source>
</evidence>
<keyword evidence="6" id="KW-0378">Hydrolase</keyword>
<name>A0A158P6G0_ANGCA</name>
<evidence type="ECO:0000313" key="11">
    <source>
        <dbReference type="Proteomes" id="UP000035642"/>
    </source>
</evidence>
<dbReference type="CDD" id="cd21115">
    <property type="entry name" value="legumain_C"/>
    <property type="match status" value="1"/>
</dbReference>
<feature type="active site" evidence="8">
    <location>
        <position position="152"/>
    </location>
</feature>
<dbReference type="PANTHER" id="PTHR12000">
    <property type="entry name" value="HEMOGLOBINASE FAMILY MEMBER"/>
    <property type="match status" value="1"/>
</dbReference>
<dbReference type="AlphaFoldDB" id="A0A158P6G0"/>
<dbReference type="PRINTS" id="PR00776">
    <property type="entry name" value="HEMOGLOBNASE"/>
</dbReference>